<dbReference type="EMBL" id="CADEAL010004306">
    <property type="protein sequence ID" value="CAB1456660.1"/>
    <property type="molecule type" value="Genomic_DNA"/>
</dbReference>
<accession>A0A9N7ZA22</accession>
<dbReference type="AlphaFoldDB" id="A0A9N7ZA22"/>
<name>A0A9N7ZA22_PLEPL</name>
<protein>
    <submittedName>
        <fullName evidence="2">Uncharacterized protein</fullName>
    </submittedName>
</protein>
<sequence>MARRLFHIWRRWTVEALFSRGDKRDVMREGPFHNQRDRPPATTLTKPKPLTRHLQQQSGNHTAERTPVQLLRGLPSGERLTTAYQPLAHHTAGTVAPGGSKRGQGDGGEREEEERMRKRRTAKEM</sequence>
<evidence type="ECO:0000256" key="1">
    <source>
        <dbReference type="SAM" id="MobiDB-lite"/>
    </source>
</evidence>
<reference evidence="2" key="1">
    <citation type="submission" date="2020-03" db="EMBL/GenBank/DDBJ databases">
        <authorList>
            <person name="Weist P."/>
        </authorList>
    </citation>
    <scope>NUCLEOTIDE SEQUENCE</scope>
</reference>
<organism evidence="2 3">
    <name type="scientific">Pleuronectes platessa</name>
    <name type="common">European plaice</name>
    <dbReference type="NCBI Taxonomy" id="8262"/>
    <lineage>
        <taxon>Eukaryota</taxon>
        <taxon>Metazoa</taxon>
        <taxon>Chordata</taxon>
        <taxon>Craniata</taxon>
        <taxon>Vertebrata</taxon>
        <taxon>Euteleostomi</taxon>
        <taxon>Actinopterygii</taxon>
        <taxon>Neopterygii</taxon>
        <taxon>Teleostei</taxon>
        <taxon>Neoteleostei</taxon>
        <taxon>Acanthomorphata</taxon>
        <taxon>Carangaria</taxon>
        <taxon>Pleuronectiformes</taxon>
        <taxon>Pleuronectoidei</taxon>
        <taxon>Pleuronectidae</taxon>
        <taxon>Pleuronectes</taxon>
    </lineage>
</organism>
<comment type="caution">
    <text evidence="2">The sequence shown here is derived from an EMBL/GenBank/DDBJ whole genome shotgun (WGS) entry which is preliminary data.</text>
</comment>
<feature type="region of interest" description="Disordered" evidence="1">
    <location>
        <begin position="21"/>
        <end position="125"/>
    </location>
</feature>
<keyword evidence="3" id="KW-1185">Reference proteome</keyword>
<gene>
    <name evidence="2" type="ORF">PLEPLA_LOCUS44452</name>
</gene>
<evidence type="ECO:0000313" key="3">
    <source>
        <dbReference type="Proteomes" id="UP001153269"/>
    </source>
</evidence>
<evidence type="ECO:0000313" key="2">
    <source>
        <dbReference type="EMBL" id="CAB1456660.1"/>
    </source>
</evidence>
<dbReference type="Proteomes" id="UP001153269">
    <property type="component" value="Unassembled WGS sequence"/>
</dbReference>
<proteinExistence type="predicted"/>
<feature type="compositionally biased region" description="Basic and acidic residues" evidence="1">
    <location>
        <begin position="21"/>
        <end position="39"/>
    </location>
</feature>
<feature type="compositionally biased region" description="Basic and acidic residues" evidence="1">
    <location>
        <begin position="103"/>
        <end position="125"/>
    </location>
</feature>